<dbReference type="EMBL" id="SMGO01000001">
    <property type="protein sequence ID" value="TCK84902.1"/>
    <property type="molecule type" value="Genomic_DNA"/>
</dbReference>
<evidence type="ECO:0000256" key="1">
    <source>
        <dbReference type="ARBA" id="ARBA00022801"/>
    </source>
</evidence>
<dbReference type="Gene3D" id="1.10.150.660">
    <property type="match status" value="1"/>
</dbReference>
<name>A0A4R1M111_9SPHI</name>
<dbReference type="InterPro" id="IPR051540">
    <property type="entry name" value="S-2-haloacid_dehalogenase"/>
</dbReference>
<dbReference type="NCBIfam" id="TIGR01549">
    <property type="entry name" value="HAD-SF-IA-v1"/>
    <property type="match status" value="1"/>
</dbReference>
<dbReference type="InterPro" id="IPR036412">
    <property type="entry name" value="HAD-like_sf"/>
</dbReference>
<dbReference type="InterPro" id="IPR006439">
    <property type="entry name" value="HAD-SF_hydro_IA"/>
</dbReference>
<keyword evidence="3" id="KW-1185">Reference proteome</keyword>
<dbReference type="GO" id="GO:0016787">
    <property type="term" value="F:hydrolase activity"/>
    <property type="evidence" value="ECO:0007669"/>
    <property type="project" value="UniProtKB-KW"/>
</dbReference>
<dbReference type="SFLD" id="SFLDS00003">
    <property type="entry name" value="Haloacid_Dehalogenase"/>
    <property type="match status" value="1"/>
</dbReference>
<keyword evidence="1 2" id="KW-0378">Hydrolase</keyword>
<dbReference type="InterPro" id="IPR023214">
    <property type="entry name" value="HAD_sf"/>
</dbReference>
<organism evidence="2 3">
    <name type="scientific">Albibacterium bauzanense</name>
    <dbReference type="NCBI Taxonomy" id="653929"/>
    <lineage>
        <taxon>Bacteria</taxon>
        <taxon>Pseudomonadati</taxon>
        <taxon>Bacteroidota</taxon>
        <taxon>Sphingobacteriia</taxon>
        <taxon>Sphingobacteriales</taxon>
        <taxon>Sphingobacteriaceae</taxon>
        <taxon>Albibacterium</taxon>
    </lineage>
</organism>
<protein>
    <submittedName>
        <fullName evidence="2">HAD superfamily hydrolase (TIGR01549 family)</fullName>
    </submittedName>
</protein>
<accession>A0A4R1M111</accession>
<dbReference type="OrthoDB" id="9797415at2"/>
<proteinExistence type="predicted"/>
<dbReference type="PANTHER" id="PTHR43316">
    <property type="entry name" value="HYDROLASE, HALOACID DELAHOGENASE-RELATED"/>
    <property type="match status" value="1"/>
</dbReference>
<dbReference type="RefSeq" id="WP_132220651.1">
    <property type="nucleotide sequence ID" value="NZ_SMGO01000001.1"/>
</dbReference>
<reference evidence="2 3" key="1">
    <citation type="submission" date="2019-03" db="EMBL/GenBank/DDBJ databases">
        <title>Genomic Encyclopedia of Archaeal and Bacterial Type Strains, Phase II (KMG-II): from individual species to whole genera.</title>
        <authorList>
            <person name="Goeker M."/>
        </authorList>
    </citation>
    <scope>NUCLEOTIDE SEQUENCE [LARGE SCALE GENOMIC DNA]</scope>
    <source>
        <strain evidence="2 3">DSM 22554</strain>
    </source>
</reference>
<evidence type="ECO:0000313" key="2">
    <source>
        <dbReference type="EMBL" id="TCK84902.1"/>
    </source>
</evidence>
<gene>
    <name evidence="2" type="ORF">C8N28_0197</name>
</gene>
<comment type="caution">
    <text evidence="2">The sequence shown here is derived from an EMBL/GenBank/DDBJ whole genome shotgun (WGS) entry which is preliminary data.</text>
</comment>
<dbReference type="SFLD" id="SFLDG01129">
    <property type="entry name" value="C1.5:_HAD__Beta-PGM__Phosphata"/>
    <property type="match status" value="1"/>
</dbReference>
<dbReference type="SUPFAM" id="SSF56784">
    <property type="entry name" value="HAD-like"/>
    <property type="match status" value="1"/>
</dbReference>
<sequence>MDKLKYEVVLFDAANTLIHKPALWDNMIRVLKDHGQDINQAELRKKHKLISEIIHFPDRTNSDFYRKFNKELLLSLGIIPDDTLLDDIFNACTYLPWQAFEDTEYLKEINLPKAILSNFNSSLKDHLDTLFGENVFSEIIGSEKEKVGKPSVEFYQRALEILAIEPAKILYVGDSLKLDVIPAKSLGIDAWLIDRDDNFTYFDKRITSLNELKDII</sequence>
<dbReference type="Pfam" id="PF00702">
    <property type="entry name" value="Hydrolase"/>
    <property type="match status" value="1"/>
</dbReference>
<dbReference type="Proteomes" id="UP000294616">
    <property type="component" value="Unassembled WGS sequence"/>
</dbReference>
<evidence type="ECO:0000313" key="3">
    <source>
        <dbReference type="Proteomes" id="UP000294616"/>
    </source>
</evidence>
<dbReference type="Gene3D" id="3.40.50.1000">
    <property type="entry name" value="HAD superfamily/HAD-like"/>
    <property type="match status" value="1"/>
</dbReference>
<dbReference type="AlphaFoldDB" id="A0A4R1M111"/>